<evidence type="ECO:0000259" key="6">
    <source>
        <dbReference type="PROSITE" id="PS50893"/>
    </source>
</evidence>
<dbReference type="GO" id="GO:0005524">
    <property type="term" value="F:ATP binding"/>
    <property type="evidence" value="ECO:0007669"/>
    <property type="project" value="UniProtKB-KW"/>
</dbReference>
<evidence type="ECO:0000256" key="5">
    <source>
        <dbReference type="ARBA" id="ARBA00022840"/>
    </source>
</evidence>
<evidence type="ECO:0000256" key="3">
    <source>
        <dbReference type="ARBA" id="ARBA00022448"/>
    </source>
</evidence>
<gene>
    <name evidence="7" type="ORF">EDD54_3029</name>
</gene>
<dbReference type="AlphaFoldDB" id="A0A4R6RAF3"/>
<evidence type="ECO:0000256" key="2">
    <source>
        <dbReference type="ARBA" id="ARBA00005417"/>
    </source>
</evidence>
<accession>A0A4R6RAF3</accession>
<name>A0A4R6RAF3_9HYPH</name>
<keyword evidence="3" id="KW-0813">Transport</keyword>
<dbReference type="GO" id="GO:0016887">
    <property type="term" value="F:ATP hydrolysis activity"/>
    <property type="evidence" value="ECO:0007669"/>
    <property type="project" value="InterPro"/>
</dbReference>
<dbReference type="FunFam" id="3.40.50.300:FF:000042">
    <property type="entry name" value="Maltose/maltodextrin ABC transporter, ATP-binding protein"/>
    <property type="match status" value="1"/>
</dbReference>
<comment type="caution">
    <text evidence="7">The sequence shown here is derived from an EMBL/GenBank/DDBJ whole genome shotgun (WGS) entry which is preliminary data.</text>
</comment>
<dbReference type="PANTHER" id="PTHR43875">
    <property type="entry name" value="MALTODEXTRIN IMPORT ATP-BINDING PROTEIN MSMX"/>
    <property type="match status" value="1"/>
</dbReference>
<dbReference type="Gene3D" id="2.40.50.140">
    <property type="entry name" value="Nucleic acid-binding proteins"/>
    <property type="match status" value="1"/>
</dbReference>
<comment type="subcellular location">
    <subcellularLocation>
        <location evidence="1">Cell inner membrane</location>
        <topology evidence="1">Peripheral membrane protein</topology>
    </subcellularLocation>
</comment>
<dbReference type="InterPro" id="IPR003593">
    <property type="entry name" value="AAA+_ATPase"/>
</dbReference>
<evidence type="ECO:0000313" key="8">
    <source>
        <dbReference type="Proteomes" id="UP000294547"/>
    </source>
</evidence>
<dbReference type="InterPro" id="IPR008995">
    <property type="entry name" value="Mo/tungstate-bd_C_term_dom"/>
</dbReference>
<reference evidence="7 8" key="1">
    <citation type="submission" date="2019-03" db="EMBL/GenBank/DDBJ databases">
        <title>Genomic Encyclopedia of Type Strains, Phase IV (KMG-IV): sequencing the most valuable type-strain genomes for metagenomic binning, comparative biology and taxonomic classification.</title>
        <authorList>
            <person name="Goeker M."/>
        </authorList>
    </citation>
    <scope>NUCLEOTIDE SEQUENCE [LARGE SCALE GENOMIC DNA]</scope>
    <source>
        <strain evidence="7 8">DSM 102969</strain>
    </source>
</reference>
<dbReference type="InterPro" id="IPR027417">
    <property type="entry name" value="P-loop_NTPase"/>
</dbReference>
<dbReference type="PROSITE" id="PS00211">
    <property type="entry name" value="ABC_TRANSPORTER_1"/>
    <property type="match status" value="1"/>
</dbReference>
<dbReference type="GO" id="GO:0015794">
    <property type="term" value="P:glycerol-3-phosphate transmembrane transport"/>
    <property type="evidence" value="ECO:0007669"/>
    <property type="project" value="TreeGrafter"/>
</dbReference>
<keyword evidence="4" id="KW-0547">Nucleotide-binding</keyword>
<keyword evidence="8" id="KW-1185">Reference proteome</keyword>
<dbReference type="InterPro" id="IPR012340">
    <property type="entry name" value="NA-bd_OB-fold"/>
</dbReference>
<dbReference type="PROSITE" id="PS50893">
    <property type="entry name" value="ABC_TRANSPORTER_2"/>
    <property type="match status" value="1"/>
</dbReference>
<dbReference type="SUPFAM" id="SSF50331">
    <property type="entry name" value="MOP-like"/>
    <property type="match status" value="1"/>
</dbReference>
<dbReference type="InterPro" id="IPR003439">
    <property type="entry name" value="ABC_transporter-like_ATP-bd"/>
</dbReference>
<protein>
    <submittedName>
        <fullName evidence="7">Carbohydrate ABC transporter ATP-binding protein (CUT1 family)</fullName>
    </submittedName>
</protein>
<dbReference type="RefSeq" id="WP_126537722.1">
    <property type="nucleotide sequence ID" value="NZ_BSPM01000009.1"/>
</dbReference>
<organism evidence="7 8">
    <name type="scientific">Oharaeibacter diazotrophicus</name>
    <dbReference type="NCBI Taxonomy" id="1920512"/>
    <lineage>
        <taxon>Bacteria</taxon>
        <taxon>Pseudomonadati</taxon>
        <taxon>Pseudomonadota</taxon>
        <taxon>Alphaproteobacteria</taxon>
        <taxon>Hyphomicrobiales</taxon>
        <taxon>Pleomorphomonadaceae</taxon>
        <taxon>Oharaeibacter</taxon>
    </lineage>
</organism>
<dbReference type="GO" id="GO:0140359">
    <property type="term" value="F:ABC-type transporter activity"/>
    <property type="evidence" value="ECO:0007669"/>
    <property type="project" value="UniProtKB-ARBA"/>
</dbReference>
<dbReference type="Gene3D" id="3.40.50.300">
    <property type="entry name" value="P-loop containing nucleotide triphosphate hydrolases"/>
    <property type="match status" value="1"/>
</dbReference>
<dbReference type="Proteomes" id="UP000294547">
    <property type="component" value="Unassembled WGS sequence"/>
</dbReference>
<dbReference type="SUPFAM" id="SSF52540">
    <property type="entry name" value="P-loop containing nucleoside triphosphate hydrolases"/>
    <property type="match status" value="1"/>
</dbReference>
<dbReference type="InterPro" id="IPR047641">
    <property type="entry name" value="ABC_transpr_MalK/UgpC-like"/>
</dbReference>
<dbReference type="SMART" id="SM00382">
    <property type="entry name" value="AAA"/>
    <property type="match status" value="1"/>
</dbReference>
<dbReference type="NCBIfam" id="NF008653">
    <property type="entry name" value="PRK11650.1"/>
    <property type="match status" value="1"/>
</dbReference>
<feature type="domain" description="ABC transporter" evidence="6">
    <location>
        <begin position="4"/>
        <end position="234"/>
    </location>
</feature>
<proteinExistence type="inferred from homology"/>
<dbReference type="Gene3D" id="2.40.50.100">
    <property type="match status" value="1"/>
</dbReference>
<comment type="similarity">
    <text evidence="2">Belongs to the ABC transporter superfamily.</text>
</comment>
<dbReference type="GO" id="GO:0001407">
    <property type="term" value="P:glycerophosphodiester transmembrane transport"/>
    <property type="evidence" value="ECO:0007669"/>
    <property type="project" value="TreeGrafter"/>
</dbReference>
<dbReference type="InterPro" id="IPR017871">
    <property type="entry name" value="ABC_transporter-like_CS"/>
</dbReference>
<dbReference type="PANTHER" id="PTHR43875:SF12">
    <property type="entry name" value="SN-GLYCEROL-3-PHOSPHATE IMPORT ATP-BINDING PROTEIN UGPC"/>
    <property type="match status" value="1"/>
</dbReference>
<keyword evidence="5 7" id="KW-0067">ATP-binding</keyword>
<dbReference type="GO" id="GO:0055052">
    <property type="term" value="C:ATP-binding cassette (ABC) transporter complex, substrate-binding subunit-containing"/>
    <property type="evidence" value="ECO:0007669"/>
    <property type="project" value="TreeGrafter"/>
</dbReference>
<dbReference type="EMBL" id="SNXY01000009">
    <property type="protein sequence ID" value="TDP83073.1"/>
    <property type="molecule type" value="Genomic_DNA"/>
</dbReference>
<evidence type="ECO:0000313" key="7">
    <source>
        <dbReference type="EMBL" id="TDP83073.1"/>
    </source>
</evidence>
<evidence type="ECO:0000256" key="4">
    <source>
        <dbReference type="ARBA" id="ARBA00022741"/>
    </source>
</evidence>
<sequence>MNGLVLSGVRKFYGSTEVVKGVDLEVADGEFVVILGPSGCGKSTLLRMVAGLEDVSAGEIRLAGEVVTHLPPRRRGVAMVFQNYALYPHLTVAGNIGYPLRVAGVAKAEREARVAEVARVVGLEALLARKPSQLSGGQRQRVAMARAIIRRPRIFLFDEPLSNLDAKLRGEIRAEIRLMHQRLGVTSVFVTHDQVEAMTLADRIVVMNTGRIEQVGAPTEVYRRPASRYVASFVGTTPMSFLDAVVGDDGASVRIGGAGTLALAGRLPPERRGRPVTVGLRAEGVAVADGGPLIAGYRLTEELGSHALHHTLVEGVVVLAAAASGDRPVGETLRLAVAPDAIHLFDADTGRRIEPEA</sequence>
<evidence type="ECO:0000256" key="1">
    <source>
        <dbReference type="ARBA" id="ARBA00004417"/>
    </source>
</evidence>
<dbReference type="OrthoDB" id="9767663at2"/>
<dbReference type="Pfam" id="PF00005">
    <property type="entry name" value="ABC_tran"/>
    <property type="match status" value="1"/>
</dbReference>